<gene>
    <name evidence="2" type="ORF">DGAL_LOCUS12749</name>
</gene>
<dbReference type="OrthoDB" id="434647at2759"/>
<sequence length="405" mass="46535">MQQMDDQNQSWLLTKSTKINHEDTIIGDEKGNYHHKEIQLKSLPAWMTHADETCKDQIICKNYAREINVDHKRNINQMAPEELSLEDVQQLQKLNRELHAENIKKTLSSMMLEQDYNSLLDEIAVVRKDLKHWQECSGLMKLALSEICSNRKCAVPDIKREETIELKFLDVSSPKGSLRYPIGESDDLRQAVNQPYSFCELPSASVSDEVSPRPTPSIKNIDVLKPMDKIVPRTSKDFSHCPTDVLIDLSEDVKQLKVSSHFVPVSDEMSPRIKCSSSVKKKCVFNSEDELTPRLPKDFSHCSAESERIDVTKDVKQPQGSDEFIRVISPRPKIASAIKTINAINSTDAEEYFEGPPEDYYEMRDELKCFVCDIYLNSEGQLQQHFSGKRHNANYDEWLKLEKNK</sequence>
<dbReference type="InterPro" id="IPR013087">
    <property type="entry name" value="Znf_C2H2_type"/>
</dbReference>
<dbReference type="EMBL" id="CAKKLH010000292">
    <property type="protein sequence ID" value="CAH0109277.1"/>
    <property type="molecule type" value="Genomic_DNA"/>
</dbReference>
<dbReference type="InterPro" id="IPR036236">
    <property type="entry name" value="Znf_C2H2_sf"/>
</dbReference>
<dbReference type="Gene3D" id="3.30.160.60">
    <property type="entry name" value="Classic Zinc Finger"/>
    <property type="match status" value="1"/>
</dbReference>
<dbReference type="SUPFAM" id="SSF57667">
    <property type="entry name" value="beta-beta-alpha zinc fingers"/>
    <property type="match status" value="1"/>
</dbReference>
<dbReference type="Proteomes" id="UP000789390">
    <property type="component" value="Unassembled WGS sequence"/>
</dbReference>
<organism evidence="2 3">
    <name type="scientific">Daphnia galeata</name>
    <dbReference type="NCBI Taxonomy" id="27404"/>
    <lineage>
        <taxon>Eukaryota</taxon>
        <taxon>Metazoa</taxon>
        <taxon>Ecdysozoa</taxon>
        <taxon>Arthropoda</taxon>
        <taxon>Crustacea</taxon>
        <taxon>Branchiopoda</taxon>
        <taxon>Diplostraca</taxon>
        <taxon>Cladocera</taxon>
        <taxon>Anomopoda</taxon>
        <taxon>Daphniidae</taxon>
        <taxon>Daphnia</taxon>
    </lineage>
</organism>
<reference evidence="2" key="1">
    <citation type="submission" date="2021-11" db="EMBL/GenBank/DDBJ databases">
        <authorList>
            <person name="Schell T."/>
        </authorList>
    </citation>
    <scope>NUCLEOTIDE SEQUENCE</scope>
    <source>
        <strain evidence="2">M5</strain>
    </source>
</reference>
<name>A0A8J2RVF7_9CRUS</name>
<evidence type="ECO:0000313" key="3">
    <source>
        <dbReference type="Proteomes" id="UP000789390"/>
    </source>
</evidence>
<feature type="domain" description="C2H2-type" evidence="1">
    <location>
        <begin position="369"/>
        <end position="391"/>
    </location>
</feature>
<accession>A0A8J2RVF7</accession>
<dbReference type="Pfam" id="PF12874">
    <property type="entry name" value="zf-met"/>
    <property type="match status" value="1"/>
</dbReference>
<keyword evidence="3" id="KW-1185">Reference proteome</keyword>
<evidence type="ECO:0000259" key="1">
    <source>
        <dbReference type="Pfam" id="PF12874"/>
    </source>
</evidence>
<dbReference type="AlphaFoldDB" id="A0A8J2RVF7"/>
<evidence type="ECO:0000313" key="2">
    <source>
        <dbReference type="EMBL" id="CAH0109277.1"/>
    </source>
</evidence>
<protein>
    <recommendedName>
        <fullName evidence="1">C2H2-type domain-containing protein</fullName>
    </recommendedName>
</protein>
<comment type="caution">
    <text evidence="2">The sequence shown here is derived from an EMBL/GenBank/DDBJ whole genome shotgun (WGS) entry which is preliminary data.</text>
</comment>
<proteinExistence type="predicted"/>